<proteinExistence type="predicted"/>
<evidence type="ECO:0000256" key="2">
    <source>
        <dbReference type="SAM" id="Phobius"/>
    </source>
</evidence>
<dbReference type="Proteomes" id="UP001243330">
    <property type="component" value="Unassembled WGS sequence"/>
</dbReference>
<keyword evidence="4" id="KW-1185">Reference proteome</keyword>
<evidence type="ECO:0000313" key="4">
    <source>
        <dbReference type="Proteomes" id="UP001243330"/>
    </source>
</evidence>
<keyword evidence="2" id="KW-0812">Transmembrane</keyword>
<evidence type="ECO:0000256" key="1">
    <source>
        <dbReference type="SAM" id="MobiDB-lite"/>
    </source>
</evidence>
<comment type="caution">
    <text evidence="3">The sequence shown here is derived from an EMBL/GenBank/DDBJ whole genome shotgun (WGS) entry which is preliminary data.</text>
</comment>
<accession>A0AAD9ENF8</accession>
<keyword evidence="2" id="KW-1133">Transmembrane helix</keyword>
<gene>
    <name evidence="3" type="ORF">CCHR01_02559</name>
</gene>
<protein>
    <submittedName>
        <fullName evidence="3">Uncharacterized protein</fullName>
    </submittedName>
</protein>
<organism evidence="3 4">
    <name type="scientific">Colletotrichum chrysophilum</name>
    <dbReference type="NCBI Taxonomy" id="1836956"/>
    <lineage>
        <taxon>Eukaryota</taxon>
        <taxon>Fungi</taxon>
        <taxon>Dikarya</taxon>
        <taxon>Ascomycota</taxon>
        <taxon>Pezizomycotina</taxon>
        <taxon>Sordariomycetes</taxon>
        <taxon>Hypocreomycetidae</taxon>
        <taxon>Glomerellales</taxon>
        <taxon>Glomerellaceae</taxon>
        <taxon>Colletotrichum</taxon>
        <taxon>Colletotrichum gloeosporioides species complex</taxon>
    </lineage>
</organism>
<sequence>MLVPSLQHVAIVALACYVSIGLAVPNVQSVTDIKDLNERNEAVNSPDVAPGHQPGLQRDHVHAHARGRARYRQS</sequence>
<feature type="region of interest" description="Disordered" evidence="1">
    <location>
        <begin position="42"/>
        <end position="74"/>
    </location>
</feature>
<feature type="transmembrane region" description="Helical" evidence="2">
    <location>
        <begin position="6"/>
        <end position="24"/>
    </location>
</feature>
<dbReference type="AlphaFoldDB" id="A0AAD9ENF8"/>
<dbReference type="EMBL" id="JAQOWY010000031">
    <property type="protein sequence ID" value="KAK1854748.1"/>
    <property type="molecule type" value="Genomic_DNA"/>
</dbReference>
<keyword evidence="2" id="KW-0472">Membrane</keyword>
<name>A0AAD9ENF8_9PEZI</name>
<reference evidence="3" key="1">
    <citation type="submission" date="2023-01" db="EMBL/GenBank/DDBJ databases">
        <title>Colletotrichum chrysophilum M932 genome sequence.</title>
        <authorList>
            <person name="Baroncelli R."/>
        </authorList>
    </citation>
    <scope>NUCLEOTIDE SEQUENCE</scope>
    <source>
        <strain evidence="3">M932</strain>
    </source>
</reference>
<feature type="compositionally biased region" description="Basic residues" evidence="1">
    <location>
        <begin position="63"/>
        <end position="74"/>
    </location>
</feature>
<evidence type="ECO:0000313" key="3">
    <source>
        <dbReference type="EMBL" id="KAK1854748.1"/>
    </source>
</evidence>